<dbReference type="EMBL" id="BARS01004238">
    <property type="protein sequence ID" value="GAF75095.1"/>
    <property type="molecule type" value="Genomic_DNA"/>
</dbReference>
<dbReference type="AlphaFoldDB" id="X0TG92"/>
<protein>
    <submittedName>
        <fullName evidence="1">Uncharacterized protein</fullName>
    </submittedName>
</protein>
<organism evidence="1">
    <name type="scientific">marine sediment metagenome</name>
    <dbReference type="NCBI Taxonomy" id="412755"/>
    <lineage>
        <taxon>unclassified sequences</taxon>
        <taxon>metagenomes</taxon>
        <taxon>ecological metagenomes</taxon>
    </lineage>
</organism>
<evidence type="ECO:0000313" key="1">
    <source>
        <dbReference type="EMBL" id="GAF75095.1"/>
    </source>
</evidence>
<gene>
    <name evidence="1" type="ORF">S01H1_08255</name>
</gene>
<sequence>MKTCRRCKVKLRPDEFVRYRGIVLCLTCFAEAKMMVNILYHGEGGFRGPPKRREWT</sequence>
<proteinExistence type="predicted"/>
<reference evidence="1" key="1">
    <citation type="journal article" date="2014" name="Front. Microbiol.">
        <title>High frequency of phylogenetically diverse reductive dehalogenase-homologous genes in deep subseafloor sedimentary metagenomes.</title>
        <authorList>
            <person name="Kawai M."/>
            <person name="Futagami T."/>
            <person name="Toyoda A."/>
            <person name="Takaki Y."/>
            <person name="Nishi S."/>
            <person name="Hori S."/>
            <person name="Arai W."/>
            <person name="Tsubouchi T."/>
            <person name="Morono Y."/>
            <person name="Uchiyama I."/>
            <person name="Ito T."/>
            <person name="Fujiyama A."/>
            <person name="Inagaki F."/>
            <person name="Takami H."/>
        </authorList>
    </citation>
    <scope>NUCLEOTIDE SEQUENCE</scope>
    <source>
        <strain evidence="1">Expedition CK06-06</strain>
    </source>
</reference>
<name>X0TG92_9ZZZZ</name>
<accession>X0TG92</accession>
<comment type="caution">
    <text evidence="1">The sequence shown here is derived from an EMBL/GenBank/DDBJ whole genome shotgun (WGS) entry which is preliminary data.</text>
</comment>